<dbReference type="RefSeq" id="WP_379665296.1">
    <property type="nucleotide sequence ID" value="NZ_JBHULH010000001.1"/>
</dbReference>
<dbReference type="SUPFAM" id="SSF51182">
    <property type="entry name" value="RmlC-like cupins"/>
    <property type="match status" value="1"/>
</dbReference>
<dbReference type="InterPro" id="IPR052044">
    <property type="entry name" value="PKS_Associated_Protein"/>
</dbReference>
<dbReference type="InterPro" id="IPR014710">
    <property type="entry name" value="RmlC-like_jellyroll"/>
</dbReference>
<accession>A0ABW5LR31</accession>
<sequence length="120" mass="13882">MNNVINIQEKFDLFSDQWSPKRIGQLNGQQILLAKIQGEFVFHKHDNEDEMFMVMKGQLVLELRDRTVTVNPGEFFVVPKGVEHKPIAKEETHLLLFEPLSTKHTGDVMADITVETYEEI</sequence>
<reference evidence="3" key="1">
    <citation type="journal article" date="2019" name="Int. J. Syst. Evol. Microbiol.">
        <title>The Global Catalogue of Microorganisms (GCM) 10K type strain sequencing project: providing services to taxonomists for standard genome sequencing and annotation.</title>
        <authorList>
            <consortium name="The Broad Institute Genomics Platform"/>
            <consortium name="The Broad Institute Genome Sequencing Center for Infectious Disease"/>
            <person name="Wu L."/>
            <person name="Ma J."/>
        </authorList>
    </citation>
    <scope>NUCLEOTIDE SEQUENCE [LARGE SCALE GENOMIC DNA]</scope>
    <source>
        <strain evidence="3">KCTC 52127</strain>
    </source>
</reference>
<keyword evidence="3" id="KW-1185">Reference proteome</keyword>
<dbReference type="InterPro" id="IPR011051">
    <property type="entry name" value="RmlC_Cupin_sf"/>
</dbReference>
<dbReference type="PROSITE" id="PS50042">
    <property type="entry name" value="CNMP_BINDING_3"/>
    <property type="match status" value="1"/>
</dbReference>
<proteinExistence type="predicted"/>
<dbReference type="Gene3D" id="2.60.120.10">
    <property type="entry name" value="Jelly Rolls"/>
    <property type="match status" value="1"/>
</dbReference>
<feature type="domain" description="Cyclic nucleotide-binding" evidence="1">
    <location>
        <begin position="38"/>
        <end position="76"/>
    </location>
</feature>
<comment type="caution">
    <text evidence="2">The sequence shown here is derived from an EMBL/GenBank/DDBJ whole genome shotgun (WGS) entry which is preliminary data.</text>
</comment>
<evidence type="ECO:0000259" key="1">
    <source>
        <dbReference type="PROSITE" id="PS50042"/>
    </source>
</evidence>
<protein>
    <submittedName>
        <fullName evidence="2">Cupin domain-containing protein</fullName>
    </submittedName>
</protein>
<evidence type="ECO:0000313" key="2">
    <source>
        <dbReference type="EMBL" id="MFD2566591.1"/>
    </source>
</evidence>
<dbReference type="Proteomes" id="UP001597508">
    <property type="component" value="Unassembled WGS sequence"/>
</dbReference>
<name>A0ABW5LR31_9FLAO</name>
<organism evidence="2 3">
    <name type="scientific">Pseudotenacibaculum haliotis</name>
    <dbReference type="NCBI Taxonomy" id="1862138"/>
    <lineage>
        <taxon>Bacteria</taxon>
        <taxon>Pseudomonadati</taxon>
        <taxon>Bacteroidota</taxon>
        <taxon>Flavobacteriia</taxon>
        <taxon>Flavobacteriales</taxon>
        <taxon>Flavobacteriaceae</taxon>
        <taxon>Pseudotenacibaculum</taxon>
    </lineage>
</organism>
<evidence type="ECO:0000313" key="3">
    <source>
        <dbReference type="Proteomes" id="UP001597508"/>
    </source>
</evidence>
<dbReference type="PANTHER" id="PTHR36114">
    <property type="entry name" value="16.7 KDA PROTEIN IN WHIE LOCUS"/>
    <property type="match status" value="1"/>
</dbReference>
<dbReference type="EMBL" id="JBHULH010000001">
    <property type="protein sequence ID" value="MFD2566591.1"/>
    <property type="molecule type" value="Genomic_DNA"/>
</dbReference>
<dbReference type="PANTHER" id="PTHR36114:SF1">
    <property type="entry name" value="16.7 KDA PROTEIN IN WHIE LOCUS"/>
    <property type="match status" value="1"/>
</dbReference>
<dbReference type="InterPro" id="IPR013096">
    <property type="entry name" value="Cupin_2"/>
</dbReference>
<dbReference type="CDD" id="cd02226">
    <property type="entry name" value="cupin_YdbB-like"/>
    <property type="match status" value="1"/>
</dbReference>
<dbReference type="Pfam" id="PF07883">
    <property type="entry name" value="Cupin_2"/>
    <property type="match status" value="1"/>
</dbReference>
<dbReference type="InterPro" id="IPR000595">
    <property type="entry name" value="cNMP-bd_dom"/>
</dbReference>
<gene>
    <name evidence="2" type="ORF">ACFSRZ_04360</name>
</gene>